<organism evidence="2 3">
    <name type="scientific">Cicer arietinum</name>
    <name type="common">Chickpea</name>
    <name type="synonym">Garbanzo</name>
    <dbReference type="NCBI Taxonomy" id="3827"/>
    <lineage>
        <taxon>Eukaryota</taxon>
        <taxon>Viridiplantae</taxon>
        <taxon>Streptophyta</taxon>
        <taxon>Embryophyta</taxon>
        <taxon>Tracheophyta</taxon>
        <taxon>Spermatophyta</taxon>
        <taxon>Magnoliopsida</taxon>
        <taxon>eudicotyledons</taxon>
        <taxon>Gunneridae</taxon>
        <taxon>Pentapetalae</taxon>
        <taxon>rosids</taxon>
        <taxon>fabids</taxon>
        <taxon>Fabales</taxon>
        <taxon>Fabaceae</taxon>
        <taxon>Papilionoideae</taxon>
        <taxon>50 kb inversion clade</taxon>
        <taxon>NPAAA clade</taxon>
        <taxon>Hologalegina</taxon>
        <taxon>IRL clade</taxon>
        <taxon>Cicereae</taxon>
        <taxon>Cicer</taxon>
    </lineage>
</organism>
<dbReference type="STRING" id="3827.A0A1S2XRR1"/>
<dbReference type="AlphaFoldDB" id="A0A1S2XRR1"/>
<gene>
    <name evidence="3" type="primary">LOC101490252</name>
</gene>
<name>A0A1S2XRR1_CICAR</name>
<keyword evidence="2" id="KW-1185">Reference proteome</keyword>
<feature type="region of interest" description="Disordered" evidence="1">
    <location>
        <begin position="111"/>
        <end position="142"/>
    </location>
</feature>
<evidence type="ECO:0000256" key="1">
    <source>
        <dbReference type="SAM" id="MobiDB-lite"/>
    </source>
</evidence>
<proteinExistence type="predicted"/>
<dbReference type="PANTHER" id="PTHR36373">
    <property type="entry name" value="EXPRESSED PROTEIN"/>
    <property type="match status" value="1"/>
</dbReference>
<evidence type="ECO:0000313" key="2">
    <source>
        <dbReference type="Proteomes" id="UP000087171"/>
    </source>
</evidence>
<dbReference type="RefSeq" id="XP_004493526.1">
    <property type="nucleotide sequence ID" value="XM_004493469.3"/>
</dbReference>
<dbReference type="Proteomes" id="UP000087171">
    <property type="component" value="Chromosome Ca3"/>
</dbReference>
<sequence>MEPANIDWDNIDSTFIEDDTYENFDAPKWFDLSDSNEPLVDDEAWFCTHDCKHPKIAQDFLKSSTTPNSKKKLLRFASFSEILLFKDKSRRENSSAAKYCDKSMRPNCSGNFDEDNENKNPNFSGTNFDGAGSNKLKKPLLKRTNTNKENLKELNGLEECPVPVRNDKRSKLKSTFSAQNLLSGREIMSQITGFCSELKRLATRKGSSKKGGGNEKGRNPNVVFEELKEKTVRCKERVPLIVVKEGTLS</sequence>
<dbReference type="KEGG" id="cam:101490252"/>
<reference evidence="3" key="2">
    <citation type="submission" date="2025-08" db="UniProtKB">
        <authorList>
            <consortium name="RefSeq"/>
        </authorList>
    </citation>
    <scope>IDENTIFICATION</scope>
    <source>
        <tissue evidence="3">Etiolated seedlings</tissue>
    </source>
</reference>
<dbReference type="OrthoDB" id="1924112at2759"/>
<dbReference type="PANTHER" id="PTHR36373:SF2">
    <property type="entry name" value="TPX2 CENTRAL DOMAIN-CONTAINING PROTEIN"/>
    <property type="match status" value="1"/>
</dbReference>
<accession>A0A1S2XRR1</accession>
<dbReference type="GeneID" id="101490252"/>
<reference evidence="2" key="1">
    <citation type="journal article" date="2013" name="Nat. Biotechnol.">
        <title>Draft genome sequence of chickpea (Cicer arietinum) provides a resource for trait improvement.</title>
        <authorList>
            <person name="Varshney R.K."/>
            <person name="Song C."/>
            <person name="Saxena R.K."/>
            <person name="Azam S."/>
            <person name="Yu S."/>
            <person name="Sharpe A.G."/>
            <person name="Cannon S."/>
            <person name="Baek J."/>
            <person name="Rosen B.D."/>
            <person name="Tar'an B."/>
            <person name="Millan T."/>
            <person name="Zhang X."/>
            <person name="Ramsay L.D."/>
            <person name="Iwata A."/>
            <person name="Wang Y."/>
            <person name="Nelson W."/>
            <person name="Farmer A.D."/>
            <person name="Gaur P.M."/>
            <person name="Soderlund C."/>
            <person name="Penmetsa R.V."/>
            <person name="Xu C."/>
            <person name="Bharti A.K."/>
            <person name="He W."/>
            <person name="Winter P."/>
            <person name="Zhao S."/>
            <person name="Hane J.K."/>
            <person name="Carrasquilla-Garcia N."/>
            <person name="Condie J.A."/>
            <person name="Upadhyaya H.D."/>
            <person name="Luo M.C."/>
            <person name="Thudi M."/>
            <person name="Gowda C.L."/>
            <person name="Singh N.P."/>
            <person name="Lichtenzveig J."/>
            <person name="Gali K.K."/>
            <person name="Rubio J."/>
            <person name="Nadarajan N."/>
            <person name="Dolezel J."/>
            <person name="Bansal K.C."/>
            <person name="Xu X."/>
            <person name="Edwards D."/>
            <person name="Zhang G."/>
            <person name="Kahl G."/>
            <person name="Gil J."/>
            <person name="Singh K.B."/>
            <person name="Datta S.K."/>
            <person name="Jackson S.A."/>
            <person name="Wang J."/>
            <person name="Cook D.R."/>
        </authorList>
    </citation>
    <scope>NUCLEOTIDE SEQUENCE [LARGE SCALE GENOMIC DNA]</scope>
    <source>
        <strain evidence="2">cv. CDC Frontier</strain>
    </source>
</reference>
<dbReference type="PaxDb" id="3827-XP_004493526.1"/>
<evidence type="ECO:0000313" key="3">
    <source>
        <dbReference type="RefSeq" id="XP_004493526.1"/>
    </source>
</evidence>
<dbReference type="eggNOG" id="ENOG502RZ9D">
    <property type="taxonomic scope" value="Eukaryota"/>
</dbReference>
<protein>
    <submittedName>
        <fullName evidence="3">Uncharacterized protein LOC101490252</fullName>
    </submittedName>
</protein>